<comment type="caution">
    <text evidence="1">The sequence shown here is derived from an EMBL/GenBank/DDBJ whole genome shotgun (WGS) entry which is preliminary data.</text>
</comment>
<sequence length="1062" mass="115587">MTASSTTCEKYRLQLYREGSVSYEKIAGCKIGRAGGGGQIHAAERLSAVEALFHSSWTGSGSTPFIVDIQPPRQALYDAIRAAKEIPLQTLFRHYPTLAVWTVLYPLSHNYGVSTKDVYLHISAFVGENFDDVAARDQLKHHFRTAARSLGLPVSGNHPTALFFAPLGPAMSQHDDLARAFVGGALYLGSPAIEDTSAARNWQRRVVKERCPNLTRLREAIFFDTSAHCARRFEAWRQGAEALSEAEAHLFAAYDRATRLHGRTRRDLVGLPRLFWFGDRLGLQVEASRQLQSIQFGAFPTQVLGGQRIRVPAPWPDRVTWRAGIVQQEIPFAPAADEVLIFDADSGSFLSRIPPEDSDFEAAAEHFVVLSRSAFTSPSFGDAIPTADPMVMAAWISRGETLTFPERGSLTISAPREAAVWIDGSVLGRDGSRALYACDGTLLITIDPEIGGRARIVRARTGDETRFISIEVGADGDARLPFSQMGFDQPGSPSEVTFELLAPGAAGDPDARAELSTTSWIWPGVSAPERDLTDVAIPANLDPARSAGLRILDGLVSVDPRSDVEVPILGLSGPGRVHEFHLVARSEKLWHCRILQGDRVFVPRGATVTLGYDNRHDTFLLRSPDRESSLLVFGHERRRPFLQRQTIEISAAELESTDCGDDRIAIRRANGRIELLARLRRTDDPAEIAVEESEDEITLSIVPQQKYDALRVRVEPLSSKPFEGEYAFGRNPTALPPIAGITATSDYHTGKLTVRFVRDTLPAPARVLFSLRSLSEDLSPLLDANDAPIVLGLAGAPASLDLSTLVRLASFLADPEPESLSGQLGTALAPAYRSIFAVVGASRTVGSIKPVLNIVRPDGQPPRNDLIGVAPWIFEAPATAFSGLKEDSGLSALARMGDIEPPEPLPPLEGDTPLADWLIRVGSDTSLPAGLGVDALQHAFRALRFRVGDTDLHALVGDGPIAGATKLICGAHIEGLDQIRSFDNNGGGDPLPARIAAQVERFARACAAHRATDYIDDIVFRTGLPREEVGRALTMMLRAGIEFFVYFRALWAHVIQQHLITT</sequence>
<proteinExistence type="predicted"/>
<dbReference type="AlphaFoldDB" id="A0A7W7ENF2"/>
<dbReference type="EMBL" id="JACIIG010000027">
    <property type="protein sequence ID" value="MBB4571517.1"/>
    <property type="molecule type" value="Genomic_DNA"/>
</dbReference>
<name>A0A7W7ENF2_9HYPH</name>
<gene>
    <name evidence="1" type="ORF">GGE60_005679</name>
</gene>
<reference evidence="1 2" key="1">
    <citation type="submission" date="2020-08" db="EMBL/GenBank/DDBJ databases">
        <title>Genomic Encyclopedia of Type Strains, Phase IV (KMG-V): Genome sequencing to study the core and pangenomes of soil and plant-associated prokaryotes.</title>
        <authorList>
            <person name="Whitman W."/>
        </authorList>
    </citation>
    <scope>NUCLEOTIDE SEQUENCE [LARGE SCALE GENOMIC DNA]</scope>
    <source>
        <strain evidence="1 2">SEMIA 492</strain>
    </source>
</reference>
<evidence type="ECO:0000313" key="1">
    <source>
        <dbReference type="EMBL" id="MBB4571517.1"/>
    </source>
</evidence>
<evidence type="ECO:0000313" key="2">
    <source>
        <dbReference type="Proteomes" id="UP000543836"/>
    </source>
</evidence>
<dbReference type="Proteomes" id="UP000543836">
    <property type="component" value="Unassembled WGS sequence"/>
</dbReference>
<accession>A0A7W7ENF2</accession>
<protein>
    <submittedName>
        <fullName evidence="1">Uncharacterized protein</fullName>
    </submittedName>
</protein>
<organism evidence="1 2">
    <name type="scientific">Rhizobium leucaenae</name>
    <dbReference type="NCBI Taxonomy" id="29450"/>
    <lineage>
        <taxon>Bacteria</taxon>
        <taxon>Pseudomonadati</taxon>
        <taxon>Pseudomonadota</taxon>
        <taxon>Alphaproteobacteria</taxon>
        <taxon>Hyphomicrobiales</taxon>
        <taxon>Rhizobiaceae</taxon>
        <taxon>Rhizobium/Agrobacterium group</taxon>
        <taxon>Rhizobium</taxon>
    </lineage>
</organism>
<dbReference type="RefSeq" id="WP_183932678.1">
    <property type="nucleotide sequence ID" value="NZ_JACIIG010000027.1"/>
</dbReference>
<keyword evidence="2" id="KW-1185">Reference proteome</keyword>